<organism evidence="4 5">
    <name type="scientific">Mycobacterium stomatepiae</name>
    <dbReference type="NCBI Taxonomy" id="470076"/>
    <lineage>
        <taxon>Bacteria</taxon>
        <taxon>Bacillati</taxon>
        <taxon>Actinomycetota</taxon>
        <taxon>Actinomycetes</taxon>
        <taxon>Mycobacteriales</taxon>
        <taxon>Mycobacteriaceae</taxon>
        <taxon>Mycobacterium</taxon>
        <taxon>Mycobacterium simiae complex</taxon>
    </lineage>
</organism>
<dbReference type="Gene3D" id="2.60.40.2020">
    <property type="match status" value="1"/>
</dbReference>
<gene>
    <name evidence="4" type="ORF">MSTO_38550</name>
</gene>
<evidence type="ECO:0000313" key="5">
    <source>
        <dbReference type="Proteomes" id="UP000467130"/>
    </source>
</evidence>
<evidence type="ECO:0000256" key="2">
    <source>
        <dbReference type="ARBA" id="ARBA00022704"/>
    </source>
</evidence>
<proteinExistence type="predicted"/>
<dbReference type="EMBL" id="AP022587">
    <property type="protein sequence ID" value="BBY23650.1"/>
    <property type="molecule type" value="Genomic_DNA"/>
</dbReference>
<dbReference type="KEGG" id="msto:MSTO_38550"/>
<keyword evidence="2" id="KW-0789">Thiol protease inhibitor</keyword>
<keyword evidence="3" id="KW-0732">Signal</keyword>
<protein>
    <recommendedName>
        <fullName evidence="6">Proteinase inhibitor I42 chagasin domain-containing protein</fullName>
    </recommendedName>
</protein>
<dbReference type="SUPFAM" id="SSF141066">
    <property type="entry name" value="ICP-like"/>
    <property type="match status" value="1"/>
</dbReference>
<dbReference type="PROSITE" id="PS51257">
    <property type="entry name" value="PROKAR_LIPOPROTEIN"/>
    <property type="match status" value="1"/>
</dbReference>
<feature type="signal peptide" evidence="3">
    <location>
        <begin position="1"/>
        <end position="34"/>
    </location>
</feature>
<accession>A0A7I7QBF6</accession>
<sequence>MPGRRTVWGMRWKVALSSAVLLLVAGCSETNVTAHDSDNGRHVTIEKGDVFDIVLADNYPTSHCQWHEEGTPDTAILNYLGSRYQWDTTAPAAPGTFTSRYKATGAGAVHVTLVQEDNAHHVARRFALDVTVLKRLIDLGAA</sequence>
<evidence type="ECO:0000313" key="4">
    <source>
        <dbReference type="EMBL" id="BBY23650.1"/>
    </source>
</evidence>
<dbReference type="Proteomes" id="UP000467130">
    <property type="component" value="Chromosome"/>
</dbReference>
<feature type="chain" id="PRO_5038337125" description="Proteinase inhibitor I42 chagasin domain-containing protein" evidence="3">
    <location>
        <begin position="35"/>
        <end position="142"/>
    </location>
</feature>
<reference evidence="4 5" key="1">
    <citation type="journal article" date="2019" name="Emerg. Microbes Infect.">
        <title>Comprehensive subspecies identification of 175 nontuberculous mycobacteria species based on 7547 genomic profiles.</title>
        <authorList>
            <person name="Matsumoto Y."/>
            <person name="Kinjo T."/>
            <person name="Motooka D."/>
            <person name="Nabeya D."/>
            <person name="Jung N."/>
            <person name="Uechi K."/>
            <person name="Horii T."/>
            <person name="Iida T."/>
            <person name="Fujita J."/>
            <person name="Nakamura S."/>
        </authorList>
    </citation>
    <scope>NUCLEOTIDE SEQUENCE [LARGE SCALE GENOMIC DNA]</scope>
    <source>
        <strain evidence="4 5">JCM 17783</strain>
    </source>
</reference>
<dbReference type="InterPro" id="IPR036331">
    <property type="entry name" value="Chagasin-like_sf"/>
</dbReference>
<name>A0A7I7QBF6_9MYCO</name>
<dbReference type="AlphaFoldDB" id="A0A7I7QBF6"/>
<evidence type="ECO:0008006" key="6">
    <source>
        <dbReference type="Google" id="ProtNLM"/>
    </source>
</evidence>
<keyword evidence="1" id="KW-0646">Protease inhibitor</keyword>
<evidence type="ECO:0000256" key="1">
    <source>
        <dbReference type="ARBA" id="ARBA00022690"/>
    </source>
</evidence>
<dbReference type="GO" id="GO:0004869">
    <property type="term" value="F:cysteine-type endopeptidase inhibitor activity"/>
    <property type="evidence" value="ECO:0007669"/>
    <property type="project" value="UniProtKB-KW"/>
</dbReference>
<evidence type="ECO:0000256" key="3">
    <source>
        <dbReference type="SAM" id="SignalP"/>
    </source>
</evidence>
<keyword evidence="5" id="KW-1185">Reference proteome</keyword>